<dbReference type="Proteomes" id="UP000231912">
    <property type="component" value="Unassembled WGS sequence"/>
</dbReference>
<gene>
    <name evidence="2" type="ORF">CH371_00980</name>
</gene>
<comment type="caution">
    <text evidence="2">The sequence shown here is derived from an EMBL/GenBank/DDBJ whole genome shotgun (WGS) entry which is preliminary data.</text>
</comment>
<dbReference type="EMBL" id="NPDT01000001">
    <property type="protein sequence ID" value="PJZ66713.1"/>
    <property type="molecule type" value="Genomic_DNA"/>
</dbReference>
<evidence type="ECO:0000313" key="2">
    <source>
        <dbReference type="EMBL" id="PJZ66713.1"/>
    </source>
</evidence>
<name>A0A2M9ZE67_9LEPT</name>
<dbReference type="Gene3D" id="3.40.30.10">
    <property type="entry name" value="Glutaredoxin"/>
    <property type="match status" value="1"/>
</dbReference>
<sequence length="170" mass="19722">MRTIGAILVLLICYPVFSQKENAIRIPNIPLYTLDLERKTLHQELDRLGNSDLVVVNFTSSDCPPCKEEVPKLLEYSRKWNSDPKRIPLHLWIVFLGDDSDSASKFASELGIQNKSAVFFDRLQTSMRILEFPGTPTTFLLRNKNILFREYGYTNENWNKLVSLLESQRR</sequence>
<dbReference type="InterPro" id="IPR013766">
    <property type="entry name" value="Thioredoxin_domain"/>
</dbReference>
<dbReference type="RefSeq" id="WP_100757314.1">
    <property type="nucleotide sequence ID" value="NZ_NPDT01000001.1"/>
</dbReference>
<feature type="domain" description="Thioredoxin" evidence="1">
    <location>
        <begin position="20"/>
        <end position="170"/>
    </location>
</feature>
<protein>
    <submittedName>
        <fullName evidence="2">TlpA</fullName>
    </submittedName>
</protein>
<dbReference type="PROSITE" id="PS51352">
    <property type="entry name" value="THIOREDOXIN_2"/>
    <property type="match status" value="1"/>
</dbReference>
<dbReference type="AlphaFoldDB" id="A0A2M9ZE67"/>
<organism evidence="2 3">
    <name type="scientific">Leptospira wolffii</name>
    <dbReference type="NCBI Taxonomy" id="409998"/>
    <lineage>
        <taxon>Bacteria</taxon>
        <taxon>Pseudomonadati</taxon>
        <taxon>Spirochaetota</taxon>
        <taxon>Spirochaetia</taxon>
        <taxon>Leptospirales</taxon>
        <taxon>Leptospiraceae</taxon>
        <taxon>Leptospira</taxon>
    </lineage>
</organism>
<evidence type="ECO:0000259" key="1">
    <source>
        <dbReference type="PROSITE" id="PS51352"/>
    </source>
</evidence>
<dbReference type="CDD" id="cd02966">
    <property type="entry name" value="TlpA_like_family"/>
    <property type="match status" value="1"/>
</dbReference>
<proteinExistence type="predicted"/>
<reference evidence="2 3" key="1">
    <citation type="submission" date="2017-07" db="EMBL/GenBank/DDBJ databases">
        <title>Leptospira spp. isolated from tropical soils.</title>
        <authorList>
            <person name="Thibeaux R."/>
            <person name="Iraola G."/>
            <person name="Ferres I."/>
            <person name="Bierque E."/>
            <person name="Girault D."/>
            <person name="Soupe-Gilbert M.-E."/>
            <person name="Picardeau M."/>
            <person name="Goarant C."/>
        </authorList>
    </citation>
    <scope>NUCLEOTIDE SEQUENCE [LARGE SCALE GENOMIC DNA]</scope>
    <source>
        <strain evidence="2 3">FH2-C-A2</strain>
    </source>
</reference>
<dbReference type="SUPFAM" id="SSF52833">
    <property type="entry name" value="Thioredoxin-like"/>
    <property type="match status" value="1"/>
</dbReference>
<evidence type="ECO:0000313" key="3">
    <source>
        <dbReference type="Proteomes" id="UP000231912"/>
    </source>
</evidence>
<dbReference type="InterPro" id="IPR036249">
    <property type="entry name" value="Thioredoxin-like_sf"/>
</dbReference>
<accession>A0A2M9ZE67</accession>